<dbReference type="PANTHER" id="PTHR42987">
    <property type="entry name" value="PEPTIDASE S49"/>
    <property type="match status" value="1"/>
</dbReference>
<sequence>METMETNRPLKRKRSFGKTFLLIMGGIFLFMILSSVIGSLFSDGLLESDNQIAVVEIQGMITQSRETVRQLRKFQHDPKVKGIIVRIDSPGGAVGPSQEIYNAVARIREEDAKKIYASLGSVAASGGYYIASAADTIFANPGTLTGSIGVIMAFSNIQELIEKIGIRPEVIKSGAFKDAGSPVRSISKEERKLLQNLVDDVHQQFVEDVAKGRNLSTEVVGRLADGRVYTGRQAFDLKMVDHLGGLQAAIDLLTTQAGIQGSPQIVQEEEGVPFLDWLMRSAIRKNLTEALSPQTYPSLQFLWTIQ</sequence>
<keyword evidence="5" id="KW-0812">Transmembrane</keyword>
<protein>
    <submittedName>
        <fullName evidence="7">Signal peptide peptidase SppA, 36K type</fullName>
    </submittedName>
</protein>
<name>A0A3B1C766_9ZZZZ</name>
<keyword evidence="4" id="KW-0720">Serine protease</keyword>
<feature type="transmembrane region" description="Helical" evidence="5">
    <location>
        <begin position="20"/>
        <end position="41"/>
    </location>
</feature>
<dbReference type="PANTHER" id="PTHR42987:SF7">
    <property type="entry name" value="SIGNAL PEPTIDE PEPTIDASE SPPA-RELATED"/>
    <property type="match status" value="1"/>
</dbReference>
<dbReference type="InterPro" id="IPR002142">
    <property type="entry name" value="Peptidase_S49"/>
</dbReference>
<comment type="similarity">
    <text evidence="1">Belongs to the peptidase S49 family.</text>
</comment>
<evidence type="ECO:0000256" key="5">
    <source>
        <dbReference type="SAM" id="Phobius"/>
    </source>
</evidence>
<accession>A0A3B1C766</accession>
<dbReference type="InterPro" id="IPR029045">
    <property type="entry name" value="ClpP/crotonase-like_dom_sf"/>
</dbReference>
<dbReference type="Gene3D" id="3.90.226.10">
    <property type="entry name" value="2-enoyl-CoA Hydratase, Chain A, domain 1"/>
    <property type="match status" value="1"/>
</dbReference>
<dbReference type="InterPro" id="IPR047272">
    <property type="entry name" value="S49_SppA_C"/>
</dbReference>
<dbReference type="EMBL" id="UOGG01000001">
    <property type="protein sequence ID" value="VAX26386.1"/>
    <property type="molecule type" value="Genomic_DNA"/>
</dbReference>
<dbReference type="GO" id="GO:0006508">
    <property type="term" value="P:proteolysis"/>
    <property type="evidence" value="ECO:0007669"/>
    <property type="project" value="UniProtKB-KW"/>
</dbReference>
<evidence type="ECO:0000256" key="2">
    <source>
        <dbReference type="ARBA" id="ARBA00022670"/>
    </source>
</evidence>
<dbReference type="Gene3D" id="6.20.330.10">
    <property type="match status" value="1"/>
</dbReference>
<keyword evidence="3" id="KW-0378">Hydrolase</keyword>
<keyword evidence="5" id="KW-1133">Transmembrane helix</keyword>
<gene>
    <name evidence="7" type="ORF">MNBD_NITROSPINAE05-739</name>
</gene>
<dbReference type="GO" id="GO:0008236">
    <property type="term" value="F:serine-type peptidase activity"/>
    <property type="evidence" value="ECO:0007669"/>
    <property type="project" value="UniProtKB-KW"/>
</dbReference>
<evidence type="ECO:0000256" key="1">
    <source>
        <dbReference type="ARBA" id="ARBA00008683"/>
    </source>
</evidence>
<dbReference type="Pfam" id="PF01343">
    <property type="entry name" value="Peptidase_S49"/>
    <property type="match status" value="1"/>
</dbReference>
<dbReference type="SUPFAM" id="SSF52096">
    <property type="entry name" value="ClpP/crotonase"/>
    <property type="match status" value="1"/>
</dbReference>
<dbReference type="CDD" id="cd07023">
    <property type="entry name" value="S49_Sppa_N_C"/>
    <property type="match status" value="1"/>
</dbReference>
<dbReference type="AlphaFoldDB" id="A0A3B1C766"/>
<reference evidence="7" key="1">
    <citation type="submission" date="2018-06" db="EMBL/GenBank/DDBJ databases">
        <authorList>
            <person name="Zhirakovskaya E."/>
        </authorList>
    </citation>
    <scope>NUCLEOTIDE SEQUENCE</scope>
</reference>
<feature type="domain" description="Peptidase S49" evidence="6">
    <location>
        <begin position="110"/>
        <end position="259"/>
    </location>
</feature>
<keyword evidence="2" id="KW-0645">Protease</keyword>
<dbReference type="InterPro" id="IPR004635">
    <property type="entry name" value="Pept_S49_SppA"/>
</dbReference>
<evidence type="ECO:0000313" key="7">
    <source>
        <dbReference type="EMBL" id="VAX26386.1"/>
    </source>
</evidence>
<keyword evidence="5" id="KW-0472">Membrane</keyword>
<evidence type="ECO:0000259" key="6">
    <source>
        <dbReference type="Pfam" id="PF01343"/>
    </source>
</evidence>
<dbReference type="NCBIfam" id="TIGR00706">
    <property type="entry name" value="SppA_dom"/>
    <property type="match status" value="1"/>
</dbReference>
<evidence type="ECO:0000256" key="3">
    <source>
        <dbReference type="ARBA" id="ARBA00022801"/>
    </source>
</evidence>
<evidence type="ECO:0000256" key="4">
    <source>
        <dbReference type="ARBA" id="ARBA00022825"/>
    </source>
</evidence>
<proteinExistence type="inferred from homology"/>
<organism evidence="7">
    <name type="scientific">hydrothermal vent metagenome</name>
    <dbReference type="NCBI Taxonomy" id="652676"/>
    <lineage>
        <taxon>unclassified sequences</taxon>
        <taxon>metagenomes</taxon>
        <taxon>ecological metagenomes</taxon>
    </lineage>
</organism>